<accession>A0A830GNF3</accession>
<dbReference type="SUPFAM" id="SSF52922">
    <property type="entry name" value="TK C-terminal domain-like"/>
    <property type="match status" value="1"/>
</dbReference>
<evidence type="ECO:0000256" key="3">
    <source>
        <dbReference type="ARBA" id="ARBA00023052"/>
    </source>
</evidence>
<dbReference type="GO" id="GO:0044272">
    <property type="term" value="P:sulfur compound biosynthetic process"/>
    <property type="evidence" value="ECO:0007669"/>
    <property type="project" value="UniProtKB-ARBA"/>
</dbReference>
<evidence type="ECO:0000256" key="2">
    <source>
        <dbReference type="ARBA" id="ARBA00023002"/>
    </source>
</evidence>
<evidence type="ECO:0000256" key="1">
    <source>
        <dbReference type="ARBA" id="ARBA00001964"/>
    </source>
</evidence>
<dbReference type="CDD" id="cd02000">
    <property type="entry name" value="TPP_E1_PDC_ADC_BCADC"/>
    <property type="match status" value="1"/>
</dbReference>
<dbReference type="SUPFAM" id="SSF52518">
    <property type="entry name" value="Thiamin diphosphate-binding fold (THDP-binding)"/>
    <property type="match status" value="2"/>
</dbReference>
<name>A0A830GNF3_9EURY</name>
<dbReference type="CDD" id="cd07036">
    <property type="entry name" value="TPP_PYR_E1-PDHc-beta_like"/>
    <property type="match status" value="1"/>
</dbReference>
<reference evidence="5" key="2">
    <citation type="submission" date="2020-09" db="EMBL/GenBank/DDBJ databases">
        <authorList>
            <person name="Sun Q."/>
            <person name="Ohkuma M."/>
        </authorList>
    </citation>
    <scope>NUCLEOTIDE SEQUENCE</scope>
    <source>
        <strain evidence="5">JCM 17820</strain>
    </source>
</reference>
<keyword evidence="6" id="KW-1185">Reference proteome</keyword>
<keyword evidence="2" id="KW-0560">Oxidoreductase</keyword>
<gene>
    <name evidence="5" type="ORF">GCM10009030_22330</name>
</gene>
<proteinExistence type="predicted"/>
<dbReference type="PANTHER" id="PTHR43257:SF2">
    <property type="entry name" value="PYRUVATE DEHYDROGENASE E1 COMPONENT SUBUNIT BETA"/>
    <property type="match status" value="1"/>
</dbReference>
<dbReference type="Pfam" id="PF02780">
    <property type="entry name" value="Transketolase_C"/>
    <property type="match status" value="1"/>
</dbReference>
<organism evidence="5 6">
    <name type="scientific">Haloarcula pellucida</name>
    <dbReference type="NCBI Taxonomy" id="1427151"/>
    <lineage>
        <taxon>Archaea</taxon>
        <taxon>Methanobacteriati</taxon>
        <taxon>Methanobacteriota</taxon>
        <taxon>Stenosarchaea group</taxon>
        <taxon>Halobacteria</taxon>
        <taxon>Halobacteriales</taxon>
        <taxon>Haloarculaceae</taxon>
        <taxon>Haloarcula</taxon>
    </lineage>
</organism>
<dbReference type="Pfam" id="PF00676">
    <property type="entry name" value="E1_dh"/>
    <property type="match status" value="1"/>
</dbReference>
<evidence type="ECO:0000313" key="6">
    <source>
        <dbReference type="Proteomes" id="UP000605784"/>
    </source>
</evidence>
<dbReference type="RefSeq" id="WP_396275580.1">
    <property type="nucleotide sequence ID" value="NZ_BMOU01000003.1"/>
</dbReference>
<feature type="domain" description="Transketolase-like pyrimidine-binding" evidence="4">
    <location>
        <begin position="397"/>
        <end position="572"/>
    </location>
</feature>
<dbReference type="AlphaFoldDB" id="A0A830GNF3"/>
<dbReference type="InterPro" id="IPR005475">
    <property type="entry name" value="Transketolase-like_Pyr-bd"/>
</dbReference>
<dbReference type="GO" id="GO:0006082">
    <property type="term" value="P:organic acid metabolic process"/>
    <property type="evidence" value="ECO:0007669"/>
    <property type="project" value="UniProtKB-ARBA"/>
</dbReference>
<dbReference type="EMBL" id="BMOU01000003">
    <property type="protein sequence ID" value="GGN95214.1"/>
    <property type="molecule type" value="Genomic_DNA"/>
</dbReference>
<dbReference type="InterPro" id="IPR033248">
    <property type="entry name" value="Transketolase_C"/>
</dbReference>
<evidence type="ECO:0000259" key="4">
    <source>
        <dbReference type="SMART" id="SM00861"/>
    </source>
</evidence>
<dbReference type="PANTHER" id="PTHR43257">
    <property type="entry name" value="PYRUVATE DEHYDROGENASE E1 COMPONENT BETA SUBUNIT"/>
    <property type="match status" value="1"/>
</dbReference>
<dbReference type="InterPro" id="IPR009014">
    <property type="entry name" value="Transketo_C/PFOR_II"/>
</dbReference>
<dbReference type="SMART" id="SM00861">
    <property type="entry name" value="Transket_pyr"/>
    <property type="match status" value="1"/>
</dbReference>
<comment type="caution">
    <text evidence="5">The sequence shown here is derived from an EMBL/GenBank/DDBJ whole genome shotgun (WGS) entry which is preliminary data.</text>
</comment>
<dbReference type="FunFam" id="3.40.50.920:FF:000001">
    <property type="entry name" value="Pyruvate dehydrogenase E1 beta subunit"/>
    <property type="match status" value="1"/>
</dbReference>
<sequence length="717" mass="78127">MVKWTESRPDMDFYRILDPEGDIVDEMPALGPDELESFYRCIVLTRAFEEKCISLQRRGDISITSRSLGEEAVALGSAAALRPDDWVFMTYRQTAAALYWDAPLDAQFARLMGRAPETVADHLPGDGADGVNFVPMYAPLAVNVTNAVGSAMADSLADRDHVSLAYIGDGSTSEGDFHEALNFAGVFDAPAVVVCQNNQWATSVPSHTQSAAETYAQKAVAHGVPHERVDGNDPLAVYEVTREAVERAADGGGATFIECVTYRRSNHNTADEASIYRDDREADFWAERDPKTRLEAHLLDTGVLTPAAVTDIERAATERVEAALDRARSVPTTDPERMFDNHLHGDSWTERRQRAALQAEQRGGNPFDAATDVAAAVDDVSLSATRERLPDGETSETTLIDGINDALGQEMRRDDSVVLLGYDIGPMGGVFRATESLYEEFGPERVIETPLSENGIVGTAVGMAMRGYRVVPEIQFLGFFYPAFGQFMYTLAKLHKRSGGAIDVPVTVRIPYGGGVEAAEYHSESTESFLVHTPGVRVVCPSSPVDAKGLMAASIRHPDPVVFLEPKRLYRSQTEAVPETPYTVDLGSARVVETGRDVTVLTWGGMVPEAVRAATRVSADVEVLDLRSLSPLDVETILASVKKTGRCVIAHEARRTMGLGAELSALVNEHLVEHLLAPVRRATGYDVHFPGHDVEADYLPDARRIAHAVDSVVEHTY</sequence>
<comment type="cofactor">
    <cofactor evidence="1">
        <name>thiamine diphosphate</name>
        <dbReference type="ChEBI" id="CHEBI:58937"/>
    </cofactor>
</comment>
<evidence type="ECO:0000313" key="5">
    <source>
        <dbReference type="EMBL" id="GGN95214.1"/>
    </source>
</evidence>
<dbReference type="InterPro" id="IPR029061">
    <property type="entry name" value="THDP-binding"/>
</dbReference>
<dbReference type="Gene3D" id="3.40.50.920">
    <property type="match status" value="1"/>
</dbReference>
<dbReference type="Proteomes" id="UP000605784">
    <property type="component" value="Unassembled WGS sequence"/>
</dbReference>
<reference evidence="5" key="1">
    <citation type="journal article" date="2014" name="Int. J. Syst. Evol. Microbiol.">
        <title>Complete genome sequence of Corynebacterium casei LMG S-19264T (=DSM 44701T), isolated from a smear-ripened cheese.</title>
        <authorList>
            <consortium name="US DOE Joint Genome Institute (JGI-PGF)"/>
            <person name="Walter F."/>
            <person name="Albersmeier A."/>
            <person name="Kalinowski J."/>
            <person name="Ruckert C."/>
        </authorList>
    </citation>
    <scope>NUCLEOTIDE SEQUENCE</scope>
    <source>
        <strain evidence="5">JCM 17820</strain>
    </source>
</reference>
<dbReference type="FunFam" id="3.40.50.970:FF:000001">
    <property type="entry name" value="Pyruvate dehydrogenase E1 beta subunit"/>
    <property type="match status" value="1"/>
</dbReference>
<dbReference type="InterPro" id="IPR001017">
    <property type="entry name" value="DH_E1"/>
</dbReference>
<protein>
    <submittedName>
        <fullName evidence="5">Tungsten formylmethanofuran dehydrogenase subunit E</fullName>
    </submittedName>
</protein>
<dbReference type="GO" id="GO:0016624">
    <property type="term" value="F:oxidoreductase activity, acting on the aldehyde or oxo group of donors, disulfide as acceptor"/>
    <property type="evidence" value="ECO:0007669"/>
    <property type="project" value="InterPro"/>
</dbReference>
<keyword evidence="3" id="KW-0786">Thiamine pyrophosphate</keyword>
<dbReference type="Pfam" id="PF02779">
    <property type="entry name" value="Transket_pyr"/>
    <property type="match status" value="1"/>
</dbReference>
<dbReference type="Gene3D" id="3.40.50.970">
    <property type="match status" value="2"/>
</dbReference>